<dbReference type="Pfam" id="PF06429">
    <property type="entry name" value="Flg_bbr_C"/>
    <property type="match status" value="1"/>
</dbReference>
<protein>
    <recommendedName>
        <fullName evidence="4">Flagellar hook-associated protein 1</fullName>
    </recommendedName>
</protein>
<feature type="domain" description="Flagellar basal-body/hook protein C-terminal" evidence="8">
    <location>
        <begin position="444"/>
        <end position="480"/>
    </location>
</feature>
<proteinExistence type="inferred from homology"/>
<evidence type="ECO:0000256" key="2">
    <source>
        <dbReference type="ARBA" id="ARBA00004613"/>
    </source>
</evidence>
<keyword evidence="11" id="KW-1185">Reference proteome</keyword>
<dbReference type="RefSeq" id="WP_217777167.1">
    <property type="nucleotide sequence ID" value="NZ_JAHRWL010000001.1"/>
</dbReference>
<comment type="subcellular location">
    <subcellularLocation>
        <location evidence="1">Bacterial flagellum</location>
    </subcellularLocation>
    <subcellularLocation>
        <location evidence="2">Secreted</location>
    </subcellularLocation>
</comment>
<dbReference type="PANTHER" id="PTHR30033">
    <property type="entry name" value="FLAGELLAR HOOK-ASSOCIATED PROTEIN 1"/>
    <property type="match status" value="1"/>
</dbReference>
<accession>A0ABS6N6X1</accession>
<gene>
    <name evidence="10" type="primary">flgK</name>
    <name evidence="10" type="ORF">KUH32_06165</name>
</gene>
<evidence type="ECO:0000256" key="5">
    <source>
        <dbReference type="ARBA" id="ARBA00022525"/>
    </source>
</evidence>
<evidence type="ECO:0000256" key="1">
    <source>
        <dbReference type="ARBA" id="ARBA00004365"/>
    </source>
</evidence>
<keyword evidence="5" id="KW-0964">Secreted</keyword>
<feature type="domain" description="Flagellar hook-associated protein FlgK helical" evidence="9">
    <location>
        <begin position="91"/>
        <end position="309"/>
    </location>
</feature>
<keyword evidence="10" id="KW-0966">Cell projection</keyword>
<keyword evidence="7" id="KW-0175">Coiled coil</keyword>
<feature type="coiled-coil region" evidence="7">
    <location>
        <begin position="135"/>
        <end position="187"/>
    </location>
</feature>
<evidence type="ECO:0000259" key="9">
    <source>
        <dbReference type="Pfam" id="PF22638"/>
    </source>
</evidence>
<dbReference type="Pfam" id="PF22638">
    <property type="entry name" value="FlgK_D1"/>
    <property type="match status" value="1"/>
</dbReference>
<comment type="caution">
    <text evidence="10">The sequence shown here is derived from an EMBL/GenBank/DDBJ whole genome shotgun (WGS) entry which is preliminary data.</text>
</comment>
<keyword evidence="10" id="KW-0282">Flagellum</keyword>
<evidence type="ECO:0000256" key="4">
    <source>
        <dbReference type="ARBA" id="ARBA00016244"/>
    </source>
</evidence>
<sequence length="482" mass="49179">MSLSGALNNALSGLTANARAAGLVSSNIANATTEGYGRRTLGLAPSAVGTTGGVRITGVTRHSNPLVLGDRWLSDAALGNSETRLAFARGMETAIGQPGDAGSLPGRVTAFENSLTLAASNPASQHRLDAVAAAATDLAATLNRLSNHVQQARADADKAIAAQVGTLNETLARIDKLNAKIVAASSRSDDTAALMDDRQRALDTLSEIVPLRVVARDHGAIAVFSTGGAQLLDGSPARIGFQPASAIDASTILGAGLSGLTINGMAVNSGPDGPFGGGALGAQLHLRDIDGIARQAELDGLSRDLAERFGPGGPDPTMTATDPGLFTDAGTAFNAANEPGLAGRIALNTLVAPGTGQSWKLRDGLGAATPGDAGQSQLLDALGQRLTEPLPPGSTALAAVSRGFADRAADLSATVSGARLRIEQTRGYDAAQNTALREIELSDGVDTDAELQTLMRIEQQYAANAQVMSVVDDLMQRLLNAF</sequence>
<dbReference type="InterPro" id="IPR010930">
    <property type="entry name" value="Flg_bb/hook_C_dom"/>
</dbReference>
<evidence type="ECO:0000259" key="8">
    <source>
        <dbReference type="Pfam" id="PF06429"/>
    </source>
</evidence>
<evidence type="ECO:0000313" key="11">
    <source>
        <dbReference type="Proteomes" id="UP001166293"/>
    </source>
</evidence>
<evidence type="ECO:0000256" key="6">
    <source>
        <dbReference type="ARBA" id="ARBA00023143"/>
    </source>
</evidence>
<dbReference type="InterPro" id="IPR002371">
    <property type="entry name" value="FlgK"/>
</dbReference>
<keyword evidence="10" id="KW-0969">Cilium</keyword>
<comment type="similarity">
    <text evidence="3">Belongs to the flagella basal body rod proteins family.</text>
</comment>
<evidence type="ECO:0000313" key="10">
    <source>
        <dbReference type="EMBL" id="MBV2359349.1"/>
    </source>
</evidence>
<dbReference type="EMBL" id="JAHRWL010000001">
    <property type="protein sequence ID" value="MBV2359349.1"/>
    <property type="molecule type" value="Genomic_DNA"/>
</dbReference>
<evidence type="ECO:0000256" key="7">
    <source>
        <dbReference type="SAM" id="Coils"/>
    </source>
</evidence>
<dbReference type="InterPro" id="IPR053927">
    <property type="entry name" value="FlgK_helical"/>
</dbReference>
<name>A0ABS6N6X1_9RHOB</name>
<dbReference type="PANTHER" id="PTHR30033:SF1">
    <property type="entry name" value="FLAGELLAR HOOK-ASSOCIATED PROTEIN 1"/>
    <property type="match status" value="1"/>
</dbReference>
<organism evidence="10 11">
    <name type="scientific">Thalassococcus arenae</name>
    <dbReference type="NCBI Taxonomy" id="2851652"/>
    <lineage>
        <taxon>Bacteria</taxon>
        <taxon>Pseudomonadati</taxon>
        <taxon>Pseudomonadota</taxon>
        <taxon>Alphaproteobacteria</taxon>
        <taxon>Rhodobacterales</taxon>
        <taxon>Roseobacteraceae</taxon>
        <taxon>Thalassococcus</taxon>
    </lineage>
</organism>
<reference evidence="10" key="1">
    <citation type="submission" date="2021-06" db="EMBL/GenBank/DDBJ databases">
        <title>Thalassococcus sp. CAU 1522 isolated from sea sand, Republic of Korea.</title>
        <authorList>
            <person name="Kim W."/>
        </authorList>
    </citation>
    <scope>NUCLEOTIDE SEQUENCE</scope>
    <source>
        <strain evidence="10">CAU 1522</strain>
    </source>
</reference>
<dbReference type="Proteomes" id="UP001166293">
    <property type="component" value="Unassembled WGS sequence"/>
</dbReference>
<keyword evidence="6" id="KW-0975">Bacterial flagellum</keyword>
<evidence type="ECO:0000256" key="3">
    <source>
        <dbReference type="ARBA" id="ARBA00009677"/>
    </source>
</evidence>